<reference evidence="9 10" key="1">
    <citation type="submission" date="2023-09" db="EMBL/GenBank/DDBJ databases">
        <title>Demequina sp. a novel bacteria isolated from Capsicum annuum.</title>
        <authorList>
            <person name="Humaira Z."/>
            <person name="Lee J."/>
            <person name="Cho D."/>
        </authorList>
    </citation>
    <scope>NUCLEOTIDE SEQUENCE [LARGE SCALE GENOMIC DNA]</scope>
    <source>
        <strain evidence="9 10">OYTSA14</strain>
    </source>
</reference>
<evidence type="ECO:0000313" key="9">
    <source>
        <dbReference type="EMBL" id="WNM24519.1"/>
    </source>
</evidence>
<feature type="transmembrane region" description="Helical" evidence="8">
    <location>
        <begin position="112"/>
        <end position="131"/>
    </location>
</feature>
<accession>A0AA96F6I2</accession>
<proteinExistence type="inferred from homology"/>
<dbReference type="EMBL" id="CP134879">
    <property type="protein sequence ID" value="WNM24519.1"/>
    <property type="molecule type" value="Genomic_DNA"/>
</dbReference>
<sequence>MSILTLLLTALGVSADAFAVSVGKGLHLRRLVWRPALQLAITFGVFQAVMPVIGWLLASTFAAQMAAFDHWIAFGLLTAIGAKMLWEARSADEDDEAEEVPDHEVRIGMRELLVLGVATSIDALAVGVSFAFLSVDIVAAVLVIGAVTFVASLAGYRVGHHAGRHLRSWAEIAGGLVLIGIGVRTLIEHLAAG</sequence>
<name>A0AA96F6I2_9MICO</name>
<keyword evidence="7 8" id="KW-0464">Manganese</keyword>
<dbReference type="RefSeq" id="WP_313498380.1">
    <property type="nucleotide sequence ID" value="NZ_CP134879.1"/>
</dbReference>
<gene>
    <name evidence="8" type="primary">mntP</name>
    <name evidence="9" type="ORF">RN606_14345</name>
</gene>
<organism evidence="9 10">
    <name type="scientific">Demequina capsici</name>
    <dbReference type="NCBI Taxonomy" id="3075620"/>
    <lineage>
        <taxon>Bacteria</taxon>
        <taxon>Bacillati</taxon>
        <taxon>Actinomycetota</taxon>
        <taxon>Actinomycetes</taxon>
        <taxon>Micrococcales</taxon>
        <taxon>Demequinaceae</taxon>
        <taxon>Demequina</taxon>
    </lineage>
</organism>
<dbReference type="AlphaFoldDB" id="A0AA96F6I2"/>
<evidence type="ECO:0000256" key="7">
    <source>
        <dbReference type="ARBA" id="ARBA00023211"/>
    </source>
</evidence>
<dbReference type="GO" id="GO:0005886">
    <property type="term" value="C:plasma membrane"/>
    <property type="evidence" value="ECO:0007669"/>
    <property type="project" value="UniProtKB-SubCell"/>
</dbReference>
<dbReference type="InterPro" id="IPR022929">
    <property type="entry name" value="Put_MntP"/>
</dbReference>
<dbReference type="PANTHER" id="PTHR35529">
    <property type="entry name" value="MANGANESE EFFLUX PUMP MNTP-RELATED"/>
    <property type="match status" value="1"/>
</dbReference>
<keyword evidence="4 8" id="KW-1133">Transmembrane helix</keyword>
<evidence type="ECO:0000256" key="2">
    <source>
        <dbReference type="ARBA" id="ARBA00022475"/>
    </source>
</evidence>
<dbReference type="Proteomes" id="UP001304125">
    <property type="component" value="Chromosome"/>
</dbReference>
<comment type="subcellular location">
    <subcellularLocation>
        <location evidence="8">Cell membrane</location>
        <topology evidence="8">Multi-pass membrane protein</topology>
    </subcellularLocation>
</comment>
<keyword evidence="10" id="KW-1185">Reference proteome</keyword>
<evidence type="ECO:0000256" key="6">
    <source>
        <dbReference type="ARBA" id="ARBA00023136"/>
    </source>
</evidence>
<feature type="transmembrane region" description="Helical" evidence="8">
    <location>
        <begin position="168"/>
        <end position="187"/>
    </location>
</feature>
<dbReference type="Pfam" id="PF02659">
    <property type="entry name" value="Mntp"/>
    <property type="match status" value="1"/>
</dbReference>
<keyword evidence="2 8" id="KW-1003">Cell membrane</keyword>
<dbReference type="GO" id="GO:0005384">
    <property type="term" value="F:manganese ion transmembrane transporter activity"/>
    <property type="evidence" value="ECO:0007669"/>
    <property type="project" value="UniProtKB-UniRule"/>
</dbReference>
<keyword evidence="3 8" id="KW-0812">Transmembrane</keyword>
<comment type="function">
    <text evidence="8">Probably functions as a manganese efflux pump.</text>
</comment>
<keyword evidence="6 8" id="KW-0472">Membrane</keyword>
<dbReference type="HAMAP" id="MF_01521">
    <property type="entry name" value="MntP_pump"/>
    <property type="match status" value="1"/>
</dbReference>
<evidence type="ECO:0000256" key="1">
    <source>
        <dbReference type="ARBA" id="ARBA00022448"/>
    </source>
</evidence>
<comment type="similarity">
    <text evidence="8">Belongs to the MntP (TC 9.B.29) family.</text>
</comment>
<dbReference type="PANTHER" id="PTHR35529:SF1">
    <property type="entry name" value="MANGANESE EFFLUX PUMP MNTP-RELATED"/>
    <property type="match status" value="1"/>
</dbReference>
<evidence type="ECO:0000256" key="3">
    <source>
        <dbReference type="ARBA" id="ARBA00022692"/>
    </source>
</evidence>
<evidence type="ECO:0000256" key="4">
    <source>
        <dbReference type="ARBA" id="ARBA00022989"/>
    </source>
</evidence>
<comment type="caution">
    <text evidence="8">Lacks conserved residue(s) required for the propagation of feature annotation.</text>
</comment>
<feature type="transmembrane region" description="Helical" evidence="8">
    <location>
        <begin position="35"/>
        <end position="58"/>
    </location>
</feature>
<protein>
    <recommendedName>
        <fullName evidence="8">Putative manganese efflux pump MntP</fullName>
    </recommendedName>
</protein>
<evidence type="ECO:0000256" key="5">
    <source>
        <dbReference type="ARBA" id="ARBA00023065"/>
    </source>
</evidence>
<evidence type="ECO:0000313" key="10">
    <source>
        <dbReference type="Proteomes" id="UP001304125"/>
    </source>
</evidence>
<feature type="transmembrane region" description="Helical" evidence="8">
    <location>
        <begin position="137"/>
        <end position="156"/>
    </location>
</feature>
<dbReference type="InterPro" id="IPR003810">
    <property type="entry name" value="Mntp/YtaF"/>
</dbReference>
<keyword evidence="5 8" id="KW-0406">Ion transport</keyword>
<keyword evidence="1 8" id="KW-0813">Transport</keyword>
<evidence type="ECO:0000256" key="8">
    <source>
        <dbReference type="HAMAP-Rule" id="MF_01521"/>
    </source>
</evidence>